<dbReference type="OrthoDB" id="288590at2759"/>
<dbReference type="PROSITE" id="PS51471">
    <property type="entry name" value="FE2OG_OXY"/>
    <property type="match status" value="1"/>
</dbReference>
<keyword evidence="2" id="KW-0479">Metal-binding</keyword>
<organism evidence="4 5">
    <name type="scientific">Aspergillus niger</name>
    <dbReference type="NCBI Taxonomy" id="5061"/>
    <lineage>
        <taxon>Eukaryota</taxon>
        <taxon>Fungi</taxon>
        <taxon>Dikarya</taxon>
        <taxon>Ascomycota</taxon>
        <taxon>Pezizomycotina</taxon>
        <taxon>Eurotiomycetes</taxon>
        <taxon>Eurotiomycetidae</taxon>
        <taxon>Eurotiales</taxon>
        <taxon>Aspergillaceae</taxon>
        <taxon>Aspergillus</taxon>
        <taxon>Aspergillus subgen. Circumdati</taxon>
    </lineage>
</organism>
<dbReference type="AlphaFoldDB" id="A0A100INU7"/>
<dbReference type="GO" id="GO:0044283">
    <property type="term" value="P:small molecule biosynthetic process"/>
    <property type="evidence" value="ECO:0007669"/>
    <property type="project" value="UniProtKB-ARBA"/>
</dbReference>
<comment type="caution">
    <text evidence="4">The sequence shown here is derived from an EMBL/GenBank/DDBJ whole genome shotgun (WGS) entry which is preliminary data.</text>
</comment>
<dbReference type="VEuPathDB" id="FungiDB:M747DRAFT_295476"/>
<feature type="domain" description="Fe2OG dioxygenase" evidence="3">
    <location>
        <begin position="180"/>
        <end position="290"/>
    </location>
</feature>
<gene>
    <name evidence="4" type="ORF">ABL_07300</name>
</gene>
<protein>
    <submittedName>
        <fullName evidence="4">Gibberellin 20-oxidase family protein</fullName>
    </submittedName>
</protein>
<evidence type="ECO:0000256" key="1">
    <source>
        <dbReference type="ARBA" id="ARBA00008056"/>
    </source>
</evidence>
<evidence type="ECO:0000259" key="3">
    <source>
        <dbReference type="PROSITE" id="PS51471"/>
    </source>
</evidence>
<dbReference type="Pfam" id="PF14226">
    <property type="entry name" value="DIOX_N"/>
    <property type="match status" value="1"/>
</dbReference>
<dbReference type="Gene3D" id="2.60.120.330">
    <property type="entry name" value="B-lactam Antibiotic, Isopenicillin N Synthase, Chain"/>
    <property type="match status" value="1"/>
</dbReference>
<dbReference type="Pfam" id="PF03171">
    <property type="entry name" value="2OG-FeII_Oxy"/>
    <property type="match status" value="1"/>
</dbReference>
<dbReference type="EMBL" id="BCMY01000013">
    <property type="protein sequence ID" value="GAQ44639.1"/>
    <property type="molecule type" value="Genomic_DNA"/>
</dbReference>
<dbReference type="InterPro" id="IPR050231">
    <property type="entry name" value="Iron_ascorbate_oxido_reductase"/>
</dbReference>
<dbReference type="InterPro" id="IPR044861">
    <property type="entry name" value="IPNS-like_FE2OG_OXY"/>
</dbReference>
<dbReference type="SUPFAM" id="SSF51197">
    <property type="entry name" value="Clavaminate synthase-like"/>
    <property type="match status" value="1"/>
</dbReference>
<dbReference type="GO" id="GO:0016491">
    <property type="term" value="F:oxidoreductase activity"/>
    <property type="evidence" value="ECO:0007669"/>
    <property type="project" value="UniProtKB-KW"/>
</dbReference>
<dbReference type="InterPro" id="IPR005123">
    <property type="entry name" value="Oxoglu/Fe-dep_dioxygenase_dom"/>
</dbReference>
<keyword evidence="2" id="KW-0408">Iron</keyword>
<dbReference type="Proteomes" id="UP000068243">
    <property type="component" value="Unassembled WGS sequence"/>
</dbReference>
<dbReference type="PANTHER" id="PTHR47990">
    <property type="entry name" value="2-OXOGLUTARATE (2OG) AND FE(II)-DEPENDENT OXYGENASE SUPERFAMILY PROTEIN-RELATED"/>
    <property type="match status" value="1"/>
</dbReference>
<comment type="similarity">
    <text evidence="1 2">Belongs to the iron/ascorbate-dependent oxidoreductase family.</text>
</comment>
<accession>A0A100INU7</accession>
<evidence type="ECO:0000256" key="2">
    <source>
        <dbReference type="RuleBase" id="RU003682"/>
    </source>
</evidence>
<dbReference type="GO" id="GO:0046872">
    <property type="term" value="F:metal ion binding"/>
    <property type="evidence" value="ECO:0007669"/>
    <property type="project" value="UniProtKB-KW"/>
</dbReference>
<dbReference type="VEuPathDB" id="FungiDB:An01g02240"/>
<dbReference type="OMA" id="QCADKSS"/>
<sequence length="339" mass="38157">MGSVQDGPSVLAADLPIAPLRTIRYSALQSGDPKEVGRLLEACIHEGFFYLDMTDGEENPAVLQKVDEMYDFMREWFGQPDEVKQEVLSSNYTDGYKPTGIFAGVRENTRDAYETLKVSHMGIKKGATNPPPYLQVRKGMFESYLEACNQIALRLLICLSSQLGLDKSSSLETFHQDKEDSNSTLVLLKYPYQEPDLESHQIGHNKHTDIGSITVLFTDQWGLQVLSAADQGQKEEQWKFVEPRRGCAVINVGDSLRFLSQKRLRSCLHRVVPAKGQTVDRYTIAYFLRPSNSATFVDSNGELVTATNWHDRKYEVFKATHADQRKDTILTGGLEPISI</sequence>
<keyword evidence="2" id="KW-0560">Oxidoreductase</keyword>
<proteinExistence type="inferred from homology"/>
<dbReference type="VEuPathDB" id="FungiDB:ATCC64974_40040"/>
<dbReference type="VEuPathDB" id="FungiDB:ASPNIDRAFT2_1172265"/>
<reference evidence="5" key="1">
    <citation type="journal article" date="2016" name="Genome Announc.">
        <title>Draft genome sequence of Aspergillus niger strain An76.</title>
        <authorList>
            <person name="Gong W."/>
            <person name="Cheng Z."/>
            <person name="Zhang H."/>
            <person name="Liu L."/>
            <person name="Gao P."/>
            <person name="Wang L."/>
        </authorList>
    </citation>
    <scope>NUCLEOTIDE SEQUENCE [LARGE SCALE GENOMIC DNA]</scope>
    <source>
        <strain evidence="5">An76</strain>
    </source>
</reference>
<dbReference type="InterPro" id="IPR026992">
    <property type="entry name" value="DIOX_N"/>
</dbReference>
<name>A0A100INU7_ASPNG</name>
<evidence type="ECO:0000313" key="4">
    <source>
        <dbReference type="EMBL" id="GAQ44639.1"/>
    </source>
</evidence>
<evidence type="ECO:0000313" key="5">
    <source>
        <dbReference type="Proteomes" id="UP000068243"/>
    </source>
</evidence>
<dbReference type="InterPro" id="IPR027443">
    <property type="entry name" value="IPNS-like_sf"/>
</dbReference>